<evidence type="ECO:0000256" key="10">
    <source>
        <dbReference type="ARBA" id="ARBA00023277"/>
    </source>
</evidence>
<evidence type="ECO:0000259" key="15">
    <source>
        <dbReference type="PROSITE" id="PS51164"/>
    </source>
</evidence>
<keyword evidence="7" id="KW-0186">Copper</keyword>
<keyword evidence="5 13" id="KW-0136">Cellulose degradation</keyword>
<evidence type="ECO:0000256" key="5">
    <source>
        <dbReference type="ARBA" id="ARBA00023001"/>
    </source>
</evidence>
<feature type="chain" id="PRO_5042050392" description="AA9 family lytic polysaccharide monooxygenase" evidence="14">
    <location>
        <begin position="19"/>
        <end position="321"/>
    </location>
</feature>
<organism evidence="16 17">
    <name type="scientific">Rhizophlyctis rosea</name>
    <dbReference type="NCBI Taxonomy" id="64517"/>
    <lineage>
        <taxon>Eukaryota</taxon>
        <taxon>Fungi</taxon>
        <taxon>Fungi incertae sedis</taxon>
        <taxon>Chytridiomycota</taxon>
        <taxon>Chytridiomycota incertae sedis</taxon>
        <taxon>Chytridiomycetes</taxon>
        <taxon>Rhizophlyctidales</taxon>
        <taxon>Rhizophlyctidaceae</taxon>
        <taxon>Rhizophlyctis</taxon>
    </lineage>
</organism>
<dbReference type="GO" id="GO:0030248">
    <property type="term" value="F:cellulose binding"/>
    <property type="evidence" value="ECO:0007669"/>
    <property type="project" value="UniProtKB-UniRule"/>
</dbReference>
<dbReference type="CDD" id="cd21175">
    <property type="entry name" value="LPMO_AA9"/>
    <property type="match status" value="1"/>
</dbReference>
<comment type="similarity">
    <text evidence="12">Belongs to the polysaccharide monooxygenase AA9 family.</text>
</comment>
<dbReference type="GO" id="GO:0030245">
    <property type="term" value="P:cellulose catabolic process"/>
    <property type="evidence" value="ECO:0007669"/>
    <property type="project" value="UniProtKB-UniRule"/>
</dbReference>
<keyword evidence="2 13" id="KW-0964">Secreted</keyword>
<comment type="catalytic activity">
    <reaction evidence="13">
        <text>[(1-&gt;4)-beta-D-glucosyl]n+m + reduced acceptor + O2 = 4-dehydro-beta-D-glucosyl-[(1-&gt;4)-beta-D-glucosyl]n-1 + [(1-&gt;4)-beta-D-glucosyl]m + acceptor + H2O.</text>
        <dbReference type="EC" id="1.14.99.56"/>
    </reaction>
</comment>
<keyword evidence="4 14" id="KW-0732">Signal</keyword>
<dbReference type="EMBL" id="JADGJD010000600">
    <property type="protein sequence ID" value="KAJ3049749.1"/>
    <property type="molecule type" value="Genomic_DNA"/>
</dbReference>
<evidence type="ECO:0000256" key="3">
    <source>
        <dbReference type="ARBA" id="ARBA00022723"/>
    </source>
</evidence>
<comment type="domain">
    <text evidence="13">Has a modular structure: an endo-beta-1,4-glucanase catalytic module at the N-terminus, a linker rich in serines and threonines, and a C-terminal carbohydrate-binding module (CBM).</text>
</comment>
<dbReference type="InterPro" id="IPR049892">
    <property type="entry name" value="AA9"/>
</dbReference>
<keyword evidence="17" id="KW-1185">Reference proteome</keyword>
<gene>
    <name evidence="16" type="ORF">HK097_009292</name>
</gene>
<evidence type="ECO:0000256" key="4">
    <source>
        <dbReference type="ARBA" id="ARBA00022729"/>
    </source>
</evidence>
<dbReference type="Pfam" id="PF00734">
    <property type="entry name" value="CBM_1"/>
    <property type="match status" value="1"/>
</dbReference>
<evidence type="ECO:0000256" key="11">
    <source>
        <dbReference type="ARBA" id="ARBA00023326"/>
    </source>
</evidence>
<dbReference type="Proteomes" id="UP001212841">
    <property type="component" value="Unassembled WGS sequence"/>
</dbReference>
<evidence type="ECO:0000256" key="8">
    <source>
        <dbReference type="ARBA" id="ARBA00023033"/>
    </source>
</evidence>
<keyword evidence="9 13" id="KW-1015">Disulfide bond</keyword>
<comment type="subcellular location">
    <subcellularLocation>
        <location evidence="1 13">Secreted</location>
    </subcellularLocation>
</comment>
<dbReference type="PANTHER" id="PTHR33353">
    <property type="entry name" value="PUTATIVE (AFU_ORTHOLOGUE AFUA_1G12560)-RELATED"/>
    <property type="match status" value="1"/>
</dbReference>
<proteinExistence type="inferred from homology"/>
<evidence type="ECO:0000256" key="1">
    <source>
        <dbReference type="ARBA" id="ARBA00004613"/>
    </source>
</evidence>
<protein>
    <recommendedName>
        <fullName evidence="13">AA9 family lytic polysaccharide monooxygenase</fullName>
        <ecNumber evidence="13">1.14.99.56</ecNumber>
    </recommendedName>
    <alternativeName>
        <fullName evidence="13">Endo-beta-1,4-glucanase</fullName>
    </alternativeName>
    <alternativeName>
        <fullName evidence="13">Glycosyl hydrolase 61 family protein</fullName>
    </alternativeName>
</protein>
<evidence type="ECO:0000256" key="2">
    <source>
        <dbReference type="ARBA" id="ARBA00022525"/>
    </source>
</evidence>
<dbReference type="Pfam" id="PF03443">
    <property type="entry name" value="AA9"/>
    <property type="match status" value="1"/>
</dbReference>
<evidence type="ECO:0000256" key="12">
    <source>
        <dbReference type="ARBA" id="ARBA00044502"/>
    </source>
</evidence>
<dbReference type="PANTHER" id="PTHR33353:SF17">
    <property type="entry name" value="ENDO-BETA-1,4-GLUCANASE D"/>
    <property type="match status" value="1"/>
</dbReference>
<evidence type="ECO:0000256" key="7">
    <source>
        <dbReference type="ARBA" id="ARBA00023008"/>
    </source>
</evidence>
<dbReference type="SUPFAM" id="SSF57180">
    <property type="entry name" value="Cellulose-binding domain"/>
    <property type="match status" value="1"/>
</dbReference>
<keyword evidence="10 13" id="KW-0119">Carbohydrate metabolism</keyword>
<evidence type="ECO:0000256" key="9">
    <source>
        <dbReference type="ARBA" id="ARBA00023157"/>
    </source>
</evidence>
<dbReference type="SMART" id="SM00236">
    <property type="entry name" value="fCBD"/>
    <property type="match status" value="1"/>
</dbReference>
<accession>A0AAD5X174</accession>
<keyword evidence="11 13" id="KW-0624">Polysaccharide degradation</keyword>
<dbReference type="InterPro" id="IPR005103">
    <property type="entry name" value="AA9_LPMO"/>
</dbReference>
<dbReference type="PROSITE" id="PS51164">
    <property type="entry name" value="CBM1_2"/>
    <property type="match status" value="1"/>
</dbReference>
<dbReference type="InterPro" id="IPR035971">
    <property type="entry name" value="CBD_sf"/>
</dbReference>
<evidence type="ECO:0000313" key="16">
    <source>
        <dbReference type="EMBL" id="KAJ3049749.1"/>
    </source>
</evidence>
<reference evidence="16" key="1">
    <citation type="submission" date="2020-05" db="EMBL/GenBank/DDBJ databases">
        <title>Phylogenomic resolution of chytrid fungi.</title>
        <authorList>
            <person name="Stajich J.E."/>
            <person name="Amses K."/>
            <person name="Simmons R."/>
            <person name="Seto K."/>
            <person name="Myers J."/>
            <person name="Bonds A."/>
            <person name="Quandt C.A."/>
            <person name="Barry K."/>
            <person name="Liu P."/>
            <person name="Grigoriev I."/>
            <person name="Longcore J.E."/>
            <person name="James T.Y."/>
        </authorList>
    </citation>
    <scope>NUCLEOTIDE SEQUENCE</scope>
    <source>
        <strain evidence="16">JEL0318</strain>
    </source>
</reference>
<keyword evidence="8" id="KW-0503">Monooxygenase</keyword>
<dbReference type="GO" id="GO:0046872">
    <property type="term" value="F:metal ion binding"/>
    <property type="evidence" value="ECO:0007669"/>
    <property type="project" value="UniProtKB-KW"/>
</dbReference>
<evidence type="ECO:0000256" key="14">
    <source>
        <dbReference type="SAM" id="SignalP"/>
    </source>
</evidence>
<dbReference type="EC" id="1.14.99.56" evidence="13"/>
<dbReference type="GO" id="GO:0005576">
    <property type="term" value="C:extracellular region"/>
    <property type="evidence" value="ECO:0007669"/>
    <property type="project" value="UniProtKB-SubCell"/>
</dbReference>
<name>A0AAD5X174_9FUNG</name>
<keyword evidence="6" id="KW-0560">Oxidoreductase</keyword>
<feature type="signal peptide" evidence="14">
    <location>
        <begin position="1"/>
        <end position="18"/>
    </location>
</feature>
<evidence type="ECO:0000256" key="6">
    <source>
        <dbReference type="ARBA" id="ARBA00023002"/>
    </source>
</evidence>
<dbReference type="Gene3D" id="2.70.50.70">
    <property type="match status" value="1"/>
</dbReference>
<dbReference type="GO" id="GO:0008810">
    <property type="term" value="F:cellulase activity"/>
    <property type="evidence" value="ECO:0007669"/>
    <property type="project" value="UniProtKB-UniRule"/>
</dbReference>
<dbReference type="InterPro" id="IPR000254">
    <property type="entry name" value="CBD"/>
</dbReference>
<dbReference type="GO" id="GO:0004497">
    <property type="term" value="F:monooxygenase activity"/>
    <property type="evidence" value="ECO:0007669"/>
    <property type="project" value="UniProtKB-KW"/>
</dbReference>
<comment type="caution">
    <text evidence="16">The sequence shown here is derived from an EMBL/GenBank/DDBJ whole genome shotgun (WGS) entry which is preliminary data.</text>
</comment>
<dbReference type="PROSITE" id="PS00562">
    <property type="entry name" value="CBM1_1"/>
    <property type="match status" value="1"/>
</dbReference>
<evidence type="ECO:0000313" key="17">
    <source>
        <dbReference type="Proteomes" id="UP001212841"/>
    </source>
</evidence>
<sequence>MKFATAAAILGFAASVSAHSTIYNVFINGVDQGLGCGVDANGKQTGGPSNSKYIRCPPNNNPVKDLTSSAVACNVNNAEAPQWLQVKGTDAITFEWHHDSATSADDIIASSHKGPVVVYIAPASSNGSGPVWVKIYEDGGSPSSWGVDKLIAARGRHYINLPNLAPGKYLIRPELITLHEADTAYSSNPARGVQLYPNCIQIEVSGSGSNTLPSGVAFPGTYTYADKGLVYNLYSPAGAYVIPGPAVWSSARGGGYGIGNGSGGQPQPTTTTTVRTTTTTRVGGSGAALYGQCGGRNWTGPTTCAQGTCKFSNDYYSQCLP</sequence>
<feature type="domain" description="CBM1" evidence="15">
    <location>
        <begin position="285"/>
        <end position="320"/>
    </location>
</feature>
<keyword evidence="3" id="KW-0479">Metal-binding</keyword>
<comment type="function">
    <text evidence="13">Lytic polysaccharide monooxygenase (LMPO) that depolymerizes crystalline and amorphous polysaccharides via the oxidation of scissile alpha- or beta-(1-4)-glycosidic bonds, yielding C1 and/or C4 oxidation products. Catalysis by LPMOs requires the reduction of the active-site copper from Cu(II) to Cu(I) by a reducing agent and H(2)O(2) or O(2) as a cosubstrate.</text>
</comment>
<dbReference type="AlphaFoldDB" id="A0AAD5X174"/>
<evidence type="ECO:0000256" key="13">
    <source>
        <dbReference type="RuleBase" id="RU368122"/>
    </source>
</evidence>